<dbReference type="EMBL" id="VSSQ01029547">
    <property type="protein sequence ID" value="MPM79718.1"/>
    <property type="molecule type" value="Genomic_DNA"/>
</dbReference>
<evidence type="ECO:0000313" key="1">
    <source>
        <dbReference type="EMBL" id="MPM79718.1"/>
    </source>
</evidence>
<organism evidence="1">
    <name type="scientific">bioreactor metagenome</name>
    <dbReference type="NCBI Taxonomy" id="1076179"/>
    <lineage>
        <taxon>unclassified sequences</taxon>
        <taxon>metagenomes</taxon>
        <taxon>ecological metagenomes</taxon>
    </lineage>
</organism>
<proteinExistence type="predicted"/>
<reference evidence="1" key="1">
    <citation type="submission" date="2019-08" db="EMBL/GenBank/DDBJ databases">
        <authorList>
            <person name="Kucharzyk K."/>
            <person name="Murdoch R.W."/>
            <person name="Higgins S."/>
            <person name="Loffler F."/>
        </authorList>
    </citation>
    <scope>NUCLEOTIDE SEQUENCE</scope>
</reference>
<dbReference type="AlphaFoldDB" id="A0A645CS81"/>
<name>A0A645CS81_9ZZZZ</name>
<accession>A0A645CS81</accession>
<protein>
    <submittedName>
        <fullName evidence="1">Uncharacterized protein</fullName>
    </submittedName>
</protein>
<sequence>MRQLDVFDIFRALHDRILPRIFRQPAVIPVDGEGNHAICAVLLKEAHNERFVQRVAVVCVVDQGAVAKVSRNIADAGQYFGIIRVGKVRCEDQDDAALVLAEVSRGKVRFIMKFFNRFAYLLLCLRKHTALLIEHTGDGCNRNAGCARNVLDFYHLWYPLSGGRVLFRHASYTGTLVFIHVMDYMTVKPMRRLIRRGMIDSLCYSVTINWLI</sequence>
<gene>
    <name evidence="1" type="ORF">SDC9_126758</name>
</gene>
<comment type="caution">
    <text evidence="1">The sequence shown here is derived from an EMBL/GenBank/DDBJ whole genome shotgun (WGS) entry which is preliminary data.</text>
</comment>